<keyword evidence="4" id="KW-0238">DNA-binding</keyword>
<accession>A0A507R217</accession>
<dbReference type="CDD" id="cd12148">
    <property type="entry name" value="fungal_TF_MHR"/>
    <property type="match status" value="1"/>
</dbReference>
<dbReference type="STRING" id="5098.A0A507R217"/>
<evidence type="ECO:0000313" key="10">
    <source>
        <dbReference type="Proteomes" id="UP000319663"/>
    </source>
</evidence>
<dbReference type="AlphaFoldDB" id="A0A507R217"/>
<evidence type="ECO:0000256" key="7">
    <source>
        <dbReference type="SAM" id="MobiDB-lite"/>
    </source>
</evidence>
<keyword evidence="1" id="KW-0479">Metal-binding</keyword>
<evidence type="ECO:0000256" key="3">
    <source>
        <dbReference type="ARBA" id="ARBA00023015"/>
    </source>
</evidence>
<organism evidence="9 10">
    <name type="scientific">Monascus purpureus</name>
    <name type="common">Red mold</name>
    <name type="synonym">Monascus anka</name>
    <dbReference type="NCBI Taxonomy" id="5098"/>
    <lineage>
        <taxon>Eukaryota</taxon>
        <taxon>Fungi</taxon>
        <taxon>Dikarya</taxon>
        <taxon>Ascomycota</taxon>
        <taxon>Pezizomycotina</taxon>
        <taxon>Eurotiomycetes</taxon>
        <taxon>Eurotiomycetidae</taxon>
        <taxon>Eurotiales</taxon>
        <taxon>Aspergillaceae</taxon>
        <taxon>Monascus</taxon>
    </lineage>
</organism>
<evidence type="ECO:0000256" key="1">
    <source>
        <dbReference type="ARBA" id="ARBA00022723"/>
    </source>
</evidence>
<evidence type="ECO:0000259" key="8">
    <source>
        <dbReference type="Pfam" id="PF04082"/>
    </source>
</evidence>
<dbReference type="GO" id="GO:0003677">
    <property type="term" value="F:DNA binding"/>
    <property type="evidence" value="ECO:0007669"/>
    <property type="project" value="UniProtKB-KW"/>
</dbReference>
<dbReference type="PANTHER" id="PTHR31779:SF5">
    <property type="entry name" value="ZN(II)2CYS6 TRANSCRIPTION FACTOR (EUROFUNG)"/>
    <property type="match status" value="1"/>
</dbReference>
<dbReference type="GO" id="GO:0009410">
    <property type="term" value="P:response to xenobiotic stimulus"/>
    <property type="evidence" value="ECO:0007669"/>
    <property type="project" value="TreeGrafter"/>
</dbReference>
<dbReference type="PANTHER" id="PTHR31779">
    <property type="entry name" value="2-NITROPROPANE DIOXYGENASE FAMILY, PUTATIVE (AFU_ORTHOLOGUE AFUA_2G17430)-RELATED"/>
    <property type="match status" value="1"/>
</dbReference>
<keyword evidence="3" id="KW-0805">Transcription regulation</keyword>
<keyword evidence="10" id="KW-1185">Reference proteome</keyword>
<feature type="region of interest" description="Disordered" evidence="7">
    <location>
        <begin position="82"/>
        <end position="111"/>
    </location>
</feature>
<dbReference type="GO" id="GO:0003700">
    <property type="term" value="F:DNA-binding transcription factor activity"/>
    <property type="evidence" value="ECO:0007669"/>
    <property type="project" value="TreeGrafter"/>
</dbReference>
<keyword evidence="6" id="KW-0539">Nucleus</keyword>
<dbReference type="GO" id="GO:0006351">
    <property type="term" value="P:DNA-templated transcription"/>
    <property type="evidence" value="ECO:0007669"/>
    <property type="project" value="InterPro"/>
</dbReference>
<feature type="domain" description="Xylanolytic transcriptional activator regulatory" evidence="8">
    <location>
        <begin position="186"/>
        <end position="351"/>
    </location>
</feature>
<evidence type="ECO:0000256" key="2">
    <source>
        <dbReference type="ARBA" id="ARBA00022833"/>
    </source>
</evidence>
<evidence type="ECO:0000256" key="6">
    <source>
        <dbReference type="ARBA" id="ARBA00023242"/>
    </source>
</evidence>
<dbReference type="EMBL" id="VIFY01000032">
    <property type="protein sequence ID" value="TQB74411.1"/>
    <property type="molecule type" value="Genomic_DNA"/>
</dbReference>
<protein>
    <recommendedName>
        <fullName evidence="8">Xylanolytic transcriptional activator regulatory domain-containing protein</fullName>
    </recommendedName>
</protein>
<proteinExistence type="predicted"/>
<dbReference type="InterPro" id="IPR052478">
    <property type="entry name" value="Metabolite_Synth_Reg"/>
</dbReference>
<gene>
    <name evidence="9" type="ORF">MPDQ_004904</name>
</gene>
<reference evidence="9 10" key="1">
    <citation type="submission" date="2019-06" db="EMBL/GenBank/DDBJ databases">
        <title>Wine fermentation using esterase from Monascus purpureus.</title>
        <authorList>
            <person name="Geng C."/>
            <person name="Zhang Y."/>
        </authorList>
    </citation>
    <scope>NUCLEOTIDE SEQUENCE [LARGE SCALE GENOMIC DNA]</scope>
    <source>
        <strain evidence="9">HQ1</strain>
    </source>
</reference>
<evidence type="ECO:0000256" key="5">
    <source>
        <dbReference type="ARBA" id="ARBA00023163"/>
    </source>
</evidence>
<keyword evidence="5" id="KW-0804">Transcription</keyword>
<dbReference type="Proteomes" id="UP000319663">
    <property type="component" value="Unassembled WGS sequence"/>
</dbReference>
<evidence type="ECO:0000313" key="9">
    <source>
        <dbReference type="EMBL" id="TQB74411.1"/>
    </source>
</evidence>
<dbReference type="GO" id="GO:0008270">
    <property type="term" value="F:zinc ion binding"/>
    <property type="evidence" value="ECO:0007669"/>
    <property type="project" value="InterPro"/>
</dbReference>
<keyword evidence="2" id="KW-0862">Zinc</keyword>
<dbReference type="InterPro" id="IPR007219">
    <property type="entry name" value="XnlR_reg_dom"/>
</dbReference>
<sequence length="595" mass="67340">MRLSIKGLARHVHTRPNPDIVCLRFPRLLNFSSQQLELSSTVPISRCSHFISVGNWTLEWIRVPLKYEVLVSSVGDELAKGLNGPARPASANPRKRFTHPETTISSSPHVPRLSVPQVKSDALNQEHMEANSGMTFPQVLAMKFNPGGAPKVHGFSWNLGLREEPTQPYTNITRLITQHDMEALANVYFEQVHPLYAFLDPDMFRNKVVTRWQALDAADSYDPVLCGVAALGSLYSRNGGHEREPELVQTAKEILEMASTMRKPLLHHATAWLLRTIYLRSTNSPHSSWMASCITMHIMEATGTHQDLVSLVYSDTADISVNEESQRRLFWVATVLNAWISNEYGRSRVVLRGVSCKPPSPREGDFTADLVQLYRISELLDPDQSNEASDLEDSLTRVESFKFSHDPLILSQSNLALTIYRRLRHAMSNISSEVVDRIIRLGNLGLEAAVRMAEARCPWWHVANVPFQFICILLAIDTRESLSHVGHAMRSFKIIPQYFNTYTIYKAVETAESLIRLSQMKKERDLDLLRDGLQDQGIELTEPADLTLTNQSFNDDPALAFLGDPTTQGSLDWDWDAFLNAEIPVMDDVWQRNRR</sequence>
<evidence type="ECO:0000256" key="4">
    <source>
        <dbReference type="ARBA" id="ARBA00023125"/>
    </source>
</evidence>
<name>A0A507R217_MONPU</name>
<comment type="caution">
    <text evidence="9">The sequence shown here is derived from an EMBL/GenBank/DDBJ whole genome shotgun (WGS) entry which is preliminary data.</text>
</comment>
<dbReference type="Pfam" id="PF04082">
    <property type="entry name" value="Fungal_trans"/>
    <property type="match status" value="1"/>
</dbReference>